<sequence>MSGILLSREDLMLLSPSTRAEILALVSGEFHSGFYKKWMMSLKNSHRFRLKI</sequence>
<evidence type="ECO:0000313" key="1">
    <source>
        <dbReference type="EMBL" id="TVZ70250.1"/>
    </source>
</evidence>
<organism evidence="1">
    <name type="scientific">Serratia fonticola</name>
    <dbReference type="NCBI Taxonomy" id="47917"/>
    <lineage>
        <taxon>Bacteria</taxon>
        <taxon>Pseudomonadati</taxon>
        <taxon>Pseudomonadota</taxon>
        <taxon>Gammaproteobacteria</taxon>
        <taxon>Enterobacterales</taxon>
        <taxon>Yersiniaceae</taxon>
        <taxon>Serratia</taxon>
    </lineage>
</organism>
<proteinExistence type="predicted"/>
<protein>
    <submittedName>
        <fullName evidence="1">Uncharacterized protein</fullName>
    </submittedName>
</protein>
<dbReference type="AlphaFoldDB" id="A0A542BUI1"/>
<accession>A0A542BUI1</accession>
<comment type="caution">
    <text evidence="1">The sequence shown here is derived from an EMBL/GenBank/DDBJ whole genome shotgun (WGS) entry which is preliminary data.</text>
</comment>
<name>A0A542BUI1_SERFO</name>
<dbReference type="EMBL" id="VISQ01000001">
    <property type="protein sequence ID" value="TVZ70250.1"/>
    <property type="molecule type" value="Genomic_DNA"/>
</dbReference>
<gene>
    <name evidence="1" type="ORF">FHU10_2808</name>
</gene>
<reference evidence="1" key="2">
    <citation type="submission" date="2019-08" db="EMBL/GenBank/DDBJ databases">
        <title>Investigation of anaerobic lignin degradation for improved lignocellulosic biofuels.</title>
        <authorList>
            <person name="Deangelis K.PhD."/>
        </authorList>
    </citation>
    <scope>NUCLEOTIDE SEQUENCE [LARGE SCALE GENOMIC DNA]</scope>
    <source>
        <strain evidence="1">128R</strain>
    </source>
</reference>
<reference evidence="1" key="1">
    <citation type="submission" date="2019-06" db="EMBL/GenBank/DDBJ databases">
        <authorList>
            <person name="Deangelis K."/>
            <person name="Huntemann M."/>
            <person name="Clum A."/>
            <person name="Pillay M."/>
            <person name="Palaniappan K."/>
            <person name="Varghese N."/>
            <person name="Mikhailova N."/>
            <person name="Stamatis D."/>
            <person name="Reddy T."/>
            <person name="Daum C."/>
            <person name="Shapiro N."/>
            <person name="Ivanova N."/>
            <person name="Kyrpides N."/>
            <person name="Woyke T."/>
        </authorList>
    </citation>
    <scope>NUCLEOTIDE SEQUENCE [LARGE SCALE GENOMIC DNA]</scope>
    <source>
        <strain evidence="1">128R</strain>
    </source>
</reference>